<accession>A0A1B0BFL9</accession>
<reference evidence="2" key="2">
    <citation type="submission" date="2020-05" db="UniProtKB">
        <authorList>
            <consortium name="EnsemblMetazoa"/>
        </authorList>
    </citation>
    <scope>IDENTIFICATION</scope>
    <source>
        <strain evidence="2">IAEA</strain>
    </source>
</reference>
<sequence length="95" mass="11417">MDSKQVSDQDRAQRNETEGHNRSEMRKPRLSRITNPWLITAQHSTDALLKKARRRLDKAICEWHYPVVDQLRRTIIEVLLLRSKRRFRIRTIALK</sequence>
<proteinExistence type="predicted"/>
<dbReference type="EMBL" id="JXJN01013558">
    <property type="status" value="NOT_ANNOTATED_CDS"/>
    <property type="molecule type" value="Genomic_DNA"/>
</dbReference>
<keyword evidence="3" id="KW-1185">Reference proteome</keyword>
<evidence type="ECO:0000256" key="1">
    <source>
        <dbReference type="SAM" id="MobiDB-lite"/>
    </source>
</evidence>
<evidence type="ECO:0000313" key="2">
    <source>
        <dbReference type="EnsemblMetazoa" id="GPPI028493-PA"/>
    </source>
</evidence>
<name>A0A1B0BFL9_9MUSC</name>
<reference evidence="3" key="1">
    <citation type="submission" date="2015-01" db="EMBL/GenBank/DDBJ databases">
        <authorList>
            <person name="Aksoy S."/>
            <person name="Warren W."/>
            <person name="Wilson R.K."/>
        </authorList>
    </citation>
    <scope>NUCLEOTIDE SEQUENCE [LARGE SCALE GENOMIC DNA]</scope>
    <source>
        <strain evidence="3">IAEA</strain>
    </source>
</reference>
<dbReference type="AlphaFoldDB" id="A0A1B0BFL9"/>
<dbReference type="VEuPathDB" id="VectorBase:GPPI028493"/>
<organism evidence="2 3">
    <name type="scientific">Glossina palpalis gambiensis</name>
    <dbReference type="NCBI Taxonomy" id="67801"/>
    <lineage>
        <taxon>Eukaryota</taxon>
        <taxon>Metazoa</taxon>
        <taxon>Ecdysozoa</taxon>
        <taxon>Arthropoda</taxon>
        <taxon>Hexapoda</taxon>
        <taxon>Insecta</taxon>
        <taxon>Pterygota</taxon>
        <taxon>Neoptera</taxon>
        <taxon>Endopterygota</taxon>
        <taxon>Diptera</taxon>
        <taxon>Brachycera</taxon>
        <taxon>Muscomorpha</taxon>
        <taxon>Hippoboscoidea</taxon>
        <taxon>Glossinidae</taxon>
        <taxon>Glossina</taxon>
    </lineage>
</organism>
<feature type="region of interest" description="Disordered" evidence="1">
    <location>
        <begin position="1"/>
        <end position="31"/>
    </location>
</feature>
<evidence type="ECO:0000313" key="3">
    <source>
        <dbReference type="Proteomes" id="UP000092460"/>
    </source>
</evidence>
<protein>
    <submittedName>
        <fullName evidence="2">Uncharacterized protein</fullName>
    </submittedName>
</protein>
<feature type="compositionally biased region" description="Basic and acidic residues" evidence="1">
    <location>
        <begin position="1"/>
        <end position="27"/>
    </location>
</feature>
<dbReference type="Proteomes" id="UP000092460">
    <property type="component" value="Unassembled WGS sequence"/>
</dbReference>
<dbReference type="EnsemblMetazoa" id="GPPI028493-RA">
    <property type="protein sequence ID" value="GPPI028493-PA"/>
    <property type="gene ID" value="GPPI028493"/>
</dbReference>